<gene>
    <name evidence="8" type="ORF">B0H17DRAFT_1328362</name>
</gene>
<proteinExistence type="predicted"/>
<dbReference type="PROSITE" id="PS50048">
    <property type="entry name" value="ZN2_CY6_FUNGAL_2"/>
    <property type="match status" value="1"/>
</dbReference>
<evidence type="ECO:0000259" key="7">
    <source>
        <dbReference type="PROSITE" id="PS50048"/>
    </source>
</evidence>
<keyword evidence="3" id="KW-0238">DNA-binding</keyword>
<accession>A0AAD7DTX2</accession>
<feature type="region of interest" description="Disordered" evidence="6">
    <location>
        <begin position="40"/>
        <end position="78"/>
    </location>
</feature>
<dbReference type="CDD" id="cd00067">
    <property type="entry name" value="GAL4"/>
    <property type="match status" value="1"/>
</dbReference>
<evidence type="ECO:0000256" key="5">
    <source>
        <dbReference type="ARBA" id="ARBA00023242"/>
    </source>
</evidence>
<dbReference type="PANTHER" id="PTHR31845:SF19">
    <property type="entry name" value="TRANSCRIPTION FACTOR DOMAIN-CONTAINING PROTEIN"/>
    <property type="match status" value="1"/>
</dbReference>
<evidence type="ECO:0000256" key="6">
    <source>
        <dbReference type="SAM" id="MobiDB-lite"/>
    </source>
</evidence>
<keyword evidence="2" id="KW-0805">Transcription regulation</keyword>
<dbReference type="GO" id="GO:0008270">
    <property type="term" value="F:zinc ion binding"/>
    <property type="evidence" value="ECO:0007669"/>
    <property type="project" value="InterPro"/>
</dbReference>
<dbReference type="Proteomes" id="UP001221757">
    <property type="component" value="Unassembled WGS sequence"/>
</dbReference>
<evidence type="ECO:0000256" key="2">
    <source>
        <dbReference type="ARBA" id="ARBA00023015"/>
    </source>
</evidence>
<feature type="domain" description="Zn(2)-C6 fungal-type" evidence="7">
    <location>
        <begin position="7"/>
        <end position="38"/>
    </location>
</feature>
<sequence length="562" mass="63457">MEQKRLACYNCRTQKLRCSTVRGDVCTRCVSKGLVCARPQSRRERKDERGRRTSSPQGRQNPEHHHPQVHTNSAPAAGRSQRIEDLIEPDTDHDLAPIESAEHLFWSARKRKVPFAFGPRLDTSSVLDPIISGLITDVQAERLFNRFHETFGRTLAYFDSSLCTFAHVRQTSHALLTAVCLIMARVEPGLERVSEGLDNHVNHVLLPAILLQDLRSVEIAQSLMMLAAFQCPNKDIREDRSWTLLVHAIRVASELNLQGSLFANRTDQGEAECRRRRNAERTWINLWLHEFSLAQHTGRRSLLADQGLFSACREWYLEPHACHSDLALVAMVELRTIVLRNRQLYKQLPKESTSYYVEHCKSDLKAWSRAWVSASESMPRLELATLYVNHALVQLLGLALRNTPAAEWNPDIILDLYRACLNYLEAFPNLLVPAKLVYCYNSMFVAATYEAAVAIRLANLAAKFGFIDVATIRSLCGRVSSCLDQAAATTTTIDTAARSYARFLTCILQLPPSRQQSSQPEVPPFTFDTESTLGFESLEMFAWAGASSAQQDDLLAELFGWQ</sequence>
<dbReference type="AlphaFoldDB" id="A0AAD7DTX2"/>
<reference evidence="8" key="1">
    <citation type="submission" date="2023-03" db="EMBL/GenBank/DDBJ databases">
        <title>Massive genome expansion in bonnet fungi (Mycena s.s.) driven by repeated elements and novel gene families across ecological guilds.</title>
        <authorList>
            <consortium name="Lawrence Berkeley National Laboratory"/>
            <person name="Harder C.B."/>
            <person name="Miyauchi S."/>
            <person name="Viragh M."/>
            <person name="Kuo A."/>
            <person name="Thoen E."/>
            <person name="Andreopoulos B."/>
            <person name="Lu D."/>
            <person name="Skrede I."/>
            <person name="Drula E."/>
            <person name="Henrissat B."/>
            <person name="Morin E."/>
            <person name="Kohler A."/>
            <person name="Barry K."/>
            <person name="LaButti K."/>
            <person name="Morin E."/>
            <person name="Salamov A."/>
            <person name="Lipzen A."/>
            <person name="Mereny Z."/>
            <person name="Hegedus B."/>
            <person name="Baldrian P."/>
            <person name="Stursova M."/>
            <person name="Weitz H."/>
            <person name="Taylor A."/>
            <person name="Grigoriev I.V."/>
            <person name="Nagy L.G."/>
            <person name="Martin F."/>
            <person name="Kauserud H."/>
        </authorList>
    </citation>
    <scope>NUCLEOTIDE SEQUENCE</scope>
    <source>
        <strain evidence="8">CBHHK067</strain>
    </source>
</reference>
<organism evidence="8 9">
    <name type="scientific">Mycena rosella</name>
    <name type="common">Pink bonnet</name>
    <name type="synonym">Agaricus rosellus</name>
    <dbReference type="NCBI Taxonomy" id="1033263"/>
    <lineage>
        <taxon>Eukaryota</taxon>
        <taxon>Fungi</taxon>
        <taxon>Dikarya</taxon>
        <taxon>Basidiomycota</taxon>
        <taxon>Agaricomycotina</taxon>
        <taxon>Agaricomycetes</taxon>
        <taxon>Agaricomycetidae</taxon>
        <taxon>Agaricales</taxon>
        <taxon>Marasmiineae</taxon>
        <taxon>Mycenaceae</taxon>
        <taxon>Mycena</taxon>
    </lineage>
</organism>
<dbReference type="GO" id="GO:0000976">
    <property type="term" value="F:transcription cis-regulatory region binding"/>
    <property type="evidence" value="ECO:0007669"/>
    <property type="project" value="TreeGrafter"/>
</dbReference>
<comment type="subcellular location">
    <subcellularLocation>
        <location evidence="1">Nucleus</location>
    </subcellularLocation>
</comment>
<dbReference type="InterPro" id="IPR001138">
    <property type="entry name" value="Zn2Cys6_DnaBD"/>
</dbReference>
<dbReference type="Gene3D" id="4.10.240.10">
    <property type="entry name" value="Zn(2)-C6 fungal-type DNA-binding domain"/>
    <property type="match status" value="1"/>
</dbReference>
<evidence type="ECO:0000256" key="3">
    <source>
        <dbReference type="ARBA" id="ARBA00023125"/>
    </source>
</evidence>
<dbReference type="EMBL" id="JARKIE010000024">
    <property type="protein sequence ID" value="KAJ7698892.1"/>
    <property type="molecule type" value="Genomic_DNA"/>
</dbReference>
<evidence type="ECO:0000256" key="1">
    <source>
        <dbReference type="ARBA" id="ARBA00004123"/>
    </source>
</evidence>
<protein>
    <recommendedName>
        <fullName evidence="7">Zn(2)-C6 fungal-type domain-containing protein</fullName>
    </recommendedName>
</protein>
<dbReference type="PROSITE" id="PS00463">
    <property type="entry name" value="ZN2_CY6_FUNGAL_1"/>
    <property type="match status" value="1"/>
</dbReference>
<dbReference type="PANTHER" id="PTHR31845">
    <property type="entry name" value="FINGER DOMAIN PROTEIN, PUTATIVE-RELATED"/>
    <property type="match status" value="1"/>
</dbReference>
<evidence type="ECO:0000313" key="8">
    <source>
        <dbReference type="EMBL" id="KAJ7698892.1"/>
    </source>
</evidence>
<evidence type="ECO:0000313" key="9">
    <source>
        <dbReference type="Proteomes" id="UP001221757"/>
    </source>
</evidence>
<keyword evidence="5" id="KW-0539">Nucleus</keyword>
<keyword evidence="4" id="KW-0804">Transcription</keyword>
<dbReference type="SUPFAM" id="SSF57701">
    <property type="entry name" value="Zn2/Cys6 DNA-binding domain"/>
    <property type="match status" value="1"/>
</dbReference>
<evidence type="ECO:0000256" key="4">
    <source>
        <dbReference type="ARBA" id="ARBA00023163"/>
    </source>
</evidence>
<dbReference type="CDD" id="cd12148">
    <property type="entry name" value="fungal_TF_MHR"/>
    <property type="match status" value="1"/>
</dbReference>
<name>A0AAD7DTX2_MYCRO</name>
<comment type="caution">
    <text evidence="8">The sequence shown here is derived from an EMBL/GenBank/DDBJ whole genome shotgun (WGS) entry which is preliminary data.</text>
</comment>
<dbReference type="GO" id="GO:0005634">
    <property type="term" value="C:nucleus"/>
    <property type="evidence" value="ECO:0007669"/>
    <property type="project" value="UniProtKB-SubCell"/>
</dbReference>
<dbReference type="InterPro" id="IPR051089">
    <property type="entry name" value="prtT"/>
</dbReference>
<dbReference type="InterPro" id="IPR036864">
    <property type="entry name" value="Zn2-C6_fun-type_DNA-bd_sf"/>
</dbReference>
<feature type="compositionally biased region" description="Basic and acidic residues" evidence="6">
    <location>
        <begin position="41"/>
        <end position="51"/>
    </location>
</feature>
<dbReference type="GO" id="GO:0000981">
    <property type="term" value="F:DNA-binding transcription factor activity, RNA polymerase II-specific"/>
    <property type="evidence" value="ECO:0007669"/>
    <property type="project" value="InterPro"/>
</dbReference>
<keyword evidence="9" id="KW-1185">Reference proteome</keyword>